<evidence type="ECO:0000313" key="1">
    <source>
        <dbReference type="EMBL" id="KAJ2793294.1"/>
    </source>
</evidence>
<sequence>FGNMLQHVINVLVHADINIQALRESMAGQSEDEIQCAIKAEVRQLINRLKESLQFMRAVNRMHLASIIAAHEQLQPLFDLYGMLPALPDEGIYYDAVANLIGHLGSYYTLAKILEDNGHCPFQCFPLCTGWIPAHITVDVTIA</sequence>
<evidence type="ECO:0000313" key="2">
    <source>
        <dbReference type="Proteomes" id="UP001140094"/>
    </source>
</evidence>
<name>A0A9W8LR13_9FUNG</name>
<accession>A0A9W8LR13</accession>
<dbReference type="OrthoDB" id="5570689at2759"/>
<dbReference type="Proteomes" id="UP001140094">
    <property type="component" value="Unassembled WGS sequence"/>
</dbReference>
<dbReference type="EMBL" id="JANBUO010002952">
    <property type="protein sequence ID" value="KAJ2793294.1"/>
    <property type="molecule type" value="Genomic_DNA"/>
</dbReference>
<gene>
    <name evidence="1" type="ORF">H4R20_006582</name>
</gene>
<organism evidence="1 2">
    <name type="scientific">Coemansia guatemalensis</name>
    <dbReference type="NCBI Taxonomy" id="2761395"/>
    <lineage>
        <taxon>Eukaryota</taxon>
        <taxon>Fungi</taxon>
        <taxon>Fungi incertae sedis</taxon>
        <taxon>Zoopagomycota</taxon>
        <taxon>Kickxellomycotina</taxon>
        <taxon>Kickxellomycetes</taxon>
        <taxon>Kickxellales</taxon>
        <taxon>Kickxellaceae</taxon>
        <taxon>Coemansia</taxon>
    </lineage>
</organism>
<keyword evidence="2" id="KW-1185">Reference proteome</keyword>
<proteinExistence type="predicted"/>
<feature type="non-terminal residue" evidence="1">
    <location>
        <position position="1"/>
    </location>
</feature>
<comment type="caution">
    <text evidence="1">The sequence shown here is derived from an EMBL/GenBank/DDBJ whole genome shotgun (WGS) entry which is preliminary data.</text>
</comment>
<protein>
    <submittedName>
        <fullName evidence="1">Uncharacterized protein</fullName>
    </submittedName>
</protein>
<reference evidence="1" key="1">
    <citation type="submission" date="2022-07" db="EMBL/GenBank/DDBJ databases">
        <title>Phylogenomic reconstructions and comparative analyses of Kickxellomycotina fungi.</title>
        <authorList>
            <person name="Reynolds N.K."/>
            <person name="Stajich J.E."/>
            <person name="Barry K."/>
            <person name="Grigoriev I.V."/>
            <person name="Crous P."/>
            <person name="Smith M.E."/>
        </authorList>
    </citation>
    <scope>NUCLEOTIDE SEQUENCE</scope>
    <source>
        <strain evidence="1">NRRL 1565</strain>
    </source>
</reference>
<dbReference type="AlphaFoldDB" id="A0A9W8LR13"/>